<organism evidence="1 2">
    <name type="scientific">Umbelopsis ramanniana AG</name>
    <dbReference type="NCBI Taxonomy" id="1314678"/>
    <lineage>
        <taxon>Eukaryota</taxon>
        <taxon>Fungi</taxon>
        <taxon>Fungi incertae sedis</taxon>
        <taxon>Mucoromycota</taxon>
        <taxon>Mucoromycotina</taxon>
        <taxon>Umbelopsidomycetes</taxon>
        <taxon>Umbelopsidales</taxon>
        <taxon>Umbelopsidaceae</taxon>
        <taxon>Umbelopsis</taxon>
    </lineage>
</organism>
<dbReference type="Proteomes" id="UP001206595">
    <property type="component" value="Unassembled WGS sequence"/>
</dbReference>
<name>A0AAD5HCH1_UMBRA</name>
<sequence length="241" mass="27066">MFSSTSLQLEQLLNQAQLRPHIPATLRVQPLMPLVDTPCPRCSSSVEQYNINLNCDFYMCMNSKCSYPFDTDLVSTFIVDKPPKTRRKPAPSPPPSSPLVQRQLKMKRNRSFVSMSMLNQRKRKPFDRVNANAVGQGGLPLLSAPPVQKENMGSFSDDVFNHPSSLDITLQNSSLSPSTQELNYSLADIEHLLQHDDEAEYDSEHSTVVTPKDIDSLLDKSTLMDDFMVVTAQDLFNTNSI</sequence>
<dbReference type="RefSeq" id="XP_051442550.1">
    <property type="nucleotide sequence ID" value="XM_051590710.1"/>
</dbReference>
<evidence type="ECO:0000313" key="1">
    <source>
        <dbReference type="EMBL" id="KAI8577546.1"/>
    </source>
</evidence>
<dbReference type="EMBL" id="MU620939">
    <property type="protein sequence ID" value="KAI8577546.1"/>
    <property type="molecule type" value="Genomic_DNA"/>
</dbReference>
<reference evidence="1" key="2">
    <citation type="journal article" date="2022" name="Proc. Natl. Acad. Sci. U.S.A.">
        <title>Diploid-dominant life cycles characterize the early evolution of Fungi.</title>
        <authorList>
            <person name="Amses K.R."/>
            <person name="Simmons D.R."/>
            <person name="Longcore J.E."/>
            <person name="Mondo S.J."/>
            <person name="Seto K."/>
            <person name="Jeronimo G.H."/>
            <person name="Bonds A.E."/>
            <person name="Quandt C.A."/>
            <person name="Davis W.J."/>
            <person name="Chang Y."/>
            <person name="Federici B.A."/>
            <person name="Kuo A."/>
            <person name="LaButti K."/>
            <person name="Pangilinan J."/>
            <person name="Andreopoulos W."/>
            <person name="Tritt A."/>
            <person name="Riley R."/>
            <person name="Hundley H."/>
            <person name="Johnson J."/>
            <person name="Lipzen A."/>
            <person name="Barry K."/>
            <person name="Lang B.F."/>
            <person name="Cuomo C.A."/>
            <person name="Buchler N.E."/>
            <person name="Grigoriev I.V."/>
            <person name="Spatafora J.W."/>
            <person name="Stajich J.E."/>
            <person name="James T.Y."/>
        </authorList>
    </citation>
    <scope>NUCLEOTIDE SEQUENCE</scope>
    <source>
        <strain evidence="1">AG</strain>
    </source>
</reference>
<evidence type="ECO:0000313" key="2">
    <source>
        <dbReference type="Proteomes" id="UP001206595"/>
    </source>
</evidence>
<proteinExistence type="predicted"/>
<comment type="caution">
    <text evidence="1">The sequence shown here is derived from an EMBL/GenBank/DDBJ whole genome shotgun (WGS) entry which is preliminary data.</text>
</comment>
<protein>
    <submittedName>
        <fullName evidence="1">Uncharacterized protein</fullName>
    </submittedName>
</protein>
<gene>
    <name evidence="1" type="ORF">K450DRAFT_251360</name>
</gene>
<dbReference type="AlphaFoldDB" id="A0AAD5HCH1"/>
<keyword evidence="2" id="KW-1185">Reference proteome</keyword>
<reference evidence="1" key="1">
    <citation type="submission" date="2021-06" db="EMBL/GenBank/DDBJ databases">
        <authorList>
            <consortium name="DOE Joint Genome Institute"/>
            <person name="Mondo S.J."/>
            <person name="Amses K.R."/>
            <person name="Simmons D.R."/>
            <person name="Longcore J.E."/>
            <person name="Seto K."/>
            <person name="Alves G.H."/>
            <person name="Bonds A.E."/>
            <person name="Quandt C.A."/>
            <person name="Davis W.J."/>
            <person name="Chang Y."/>
            <person name="Letcher P.M."/>
            <person name="Powell M.J."/>
            <person name="Kuo A."/>
            <person name="Labutti K."/>
            <person name="Pangilinan J."/>
            <person name="Andreopoulos W."/>
            <person name="Tritt A."/>
            <person name="Riley R."/>
            <person name="Hundley H."/>
            <person name="Johnson J."/>
            <person name="Lipzen A."/>
            <person name="Barry K."/>
            <person name="Berbee M.L."/>
            <person name="Buchler N.E."/>
            <person name="Grigoriev I.V."/>
            <person name="Spatafora J.W."/>
            <person name="Stajich J.E."/>
            <person name="James T.Y."/>
        </authorList>
    </citation>
    <scope>NUCLEOTIDE SEQUENCE</scope>
    <source>
        <strain evidence="1">AG</strain>
    </source>
</reference>
<accession>A0AAD5HCH1</accession>
<dbReference type="GeneID" id="75916053"/>